<protein>
    <submittedName>
        <fullName evidence="2">Transcriptional regulator</fullName>
    </submittedName>
</protein>
<proteinExistence type="predicted"/>
<dbReference type="AlphaFoldDB" id="A0A418WDR3"/>
<evidence type="ECO:0000259" key="1">
    <source>
        <dbReference type="PROSITE" id="PS50943"/>
    </source>
</evidence>
<dbReference type="Pfam" id="PF15731">
    <property type="entry name" value="MqsA_antitoxin"/>
    <property type="match status" value="1"/>
</dbReference>
<dbReference type="Gene3D" id="1.10.260.40">
    <property type="entry name" value="lambda repressor-like DNA-binding domains"/>
    <property type="match status" value="1"/>
</dbReference>
<comment type="caution">
    <text evidence="2">The sequence shown here is derived from an EMBL/GenBank/DDBJ whole genome shotgun (WGS) entry which is preliminary data.</text>
</comment>
<dbReference type="SUPFAM" id="SSF47413">
    <property type="entry name" value="lambda repressor-like DNA-binding domains"/>
    <property type="match status" value="1"/>
</dbReference>
<dbReference type="EMBL" id="QYUK01000011">
    <property type="protein sequence ID" value="RJF88128.1"/>
    <property type="molecule type" value="Genomic_DNA"/>
</dbReference>
<organism evidence="2 3">
    <name type="scientific">Oleomonas cavernae</name>
    <dbReference type="NCBI Taxonomy" id="2320859"/>
    <lineage>
        <taxon>Bacteria</taxon>
        <taxon>Pseudomonadati</taxon>
        <taxon>Pseudomonadota</taxon>
        <taxon>Alphaproteobacteria</taxon>
        <taxon>Acetobacterales</taxon>
        <taxon>Acetobacteraceae</taxon>
        <taxon>Oleomonas</taxon>
    </lineage>
</organism>
<dbReference type="RefSeq" id="WP_119778764.1">
    <property type="nucleotide sequence ID" value="NZ_QYUK01000011.1"/>
</dbReference>
<reference evidence="2 3" key="1">
    <citation type="submission" date="2018-09" db="EMBL/GenBank/DDBJ databases">
        <authorList>
            <person name="Zhu H."/>
        </authorList>
    </citation>
    <scope>NUCLEOTIDE SEQUENCE [LARGE SCALE GENOMIC DNA]</scope>
    <source>
        <strain evidence="2 3">K1W22B-8</strain>
    </source>
</reference>
<dbReference type="InterPro" id="IPR022452">
    <property type="entry name" value="MqsA"/>
</dbReference>
<dbReference type="Proteomes" id="UP000284605">
    <property type="component" value="Unassembled WGS sequence"/>
</dbReference>
<sequence length="142" mass="15392">MQATRIHPETGAVLTRGERPVVVRWAGEEKTVMLPGWYPSDDGDGLHSMVDLAVTDAVLRELKAKVAAEVTAVRKALKLSQRKAGELLGGGARAFQKYEKGEVAPALSMWHLLKLLKANPAQLALLVKPKPRQAASARRHAA</sequence>
<evidence type="ECO:0000313" key="3">
    <source>
        <dbReference type="Proteomes" id="UP000284605"/>
    </source>
</evidence>
<dbReference type="InterPro" id="IPR032758">
    <property type="entry name" value="MqsA/HigA-2"/>
</dbReference>
<dbReference type="GO" id="GO:0003677">
    <property type="term" value="F:DNA binding"/>
    <property type="evidence" value="ECO:0007669"/>
    <property type="project" value="InterPro"/>
</dbReference>
<dbReference type="InterPro" id="IPR001387">
    <property type="entry name" value="Cro/C1-type_HTH"/>
</dbReference>
<gene>
    <name evidence="2" type="ORF">D3874_14795</name>
</gene>
<dbReference type="InterPro" id="IPR010982">
    <property type="entry name" value="Lambda_DNA-bd_dom_sf"/>
</dbReference>
<keyword evidence="3" id="KW-1185">Reference proteome</keyword>
<dbReference type="PROSITE" id="PS50943">
    <property type="entry name" value="HTH_CROC1"/>
    <property type="match status" value="1"/>
</dbReference>
<accession>A0A418WDR3</accession>
<dbReference type="NCBIfam" id="TIGR03830">
    <property type="entry name" value="CxxCG_CxxCG_HTH"/>
    <property type="match status" value="1"/>
</dbReference>
<dbReference type="OrthoDB" id="7349669at2"/>
<name>A0A418WDR3_9PROT</name>
<feature type="domain" description="HTH cro/C1-type" evidence="1">
    <location>
        <begin position="70"/>
        <end position="123"/>
    </location>
</feature>
<dbReference type="CDD" id="cd00093">
    <property type="entry name" value="HTH_XRE"/>
    <property type="match status" value="1"/>
</dbReference>
<evidence type="ECO:0000313" key="2">
    <source>
        <dbReference type="EMBL" id="RJF88128.1"/>
    </source>
</evidence>